<name>F3PUF1_9BACE</name>
<accession>F3PUF1</accession>
<dbReference type="RefSeq" id="WP_009125630.1">
    <property type="nucleotide sequence ID" value="NZ_GL882642.1"/>
</dbReference>
<comment type="caution">
    <text evidence="1">The sequence shown here is derived from an EMBL/GenBank/DDBJ whole genome shotgun (WGS) entry which is preliminary data.</text>
</comment>
<dbReference type="eggNOG" id="COG1215">
    <property type="taxonomic scope" value="Bacteria"/>
</dbReference>
<dbReference type="EMBL" id="AFBN01000045">
    <property type="protein sequence ID" value="EGF56174.1"/>
    <property type="molecule type" value="Genomic_DNA"/>
</dbReference>
<evidence type="ECO:0000313" key="2">
    <source>
        <dbReference type="Proteomes" id="UP000003416"/>
    </source>
</evidence>
<dbReference type="Proteomes" id="UP000003416">
    <property type="component" value="Unassembled WGS sequence"/>
</dbReference>
<dbReference type="GeneID" id="89224804"/>
<dbReference type="AlphaFoldDB" id="F3PUF1"/>
<dbReference type="HOGENOM" id="CLU_2448444_0_0_10"/>
<dbReference type="STRING" id="763034.HMPREF9446_02375"/>
<reference evidence="1 2" key="1">
    <citation type="submission" date="2011-02" db="EMBL/GenBank/DDBJ databases">
        <authorList>
            <person name="Weinstock G."/>
            <person name="Sodergren E."/>
            <person name="Clifton S."/>
            <person name="Fulton L."/>
            <person name="Fulton B."/>
            <person name="Courtney L."/>
            <person name="Fronick C."/>
            <person name="Harrison M."/>
            <person name="Strong C."/>
            <person name="Farmer C."/>
            <person name="Delahaunty K."/>
            <person name="Markovic C."/>
            <person name="Hall O."/>
            <person name="Minx P."/>
            <person name="Tomlinson C."/>
            <person name="Mitreva M."/>
            <person name="Hou S."/>
            <person name="Chen J."/>
            <person name="Wollam A."/>
            <person name="Pepin K.H."/>
            <person name="Johnson M."/>
            <person name="Bhonagiri V."/>
            <person name="Zhang X."/>
            <person name="Suruliraj S."/>
            <person name="Warren W."/>
            <person name="Chinwalla A."/>
            <person name="Mardis E.R."/>
            <person name="Wilson R.K."/>
        </authorList>
    </citation>
    <scope>NUCLEOTIDE SEQUENCE [LARGE SCALE GENOMIC DNA]</scope>
    <source>
        <strain evidence="1 2">YIT 12057</strain>
    </source>
</reference>
<organism evidence="1 2">
    <name type="scientific">Bacteroides fluxus YIT 12057</name>
    <dbReference type="NCBI Taxonomy" id="763034"/>
    <lineage>
        <taxon>Bacteria</taxon>
        <taxon>Pseudomonadati</taxon>
        <taxon>Bacteroidota</taxon>
        <taxon>Bacteroidia</taxon>
        <taxon>Bacteroidales</taxon>
        <taxon>Bacteroidaceae</taxon>
        <taxon>Bacteroides</taxon>
    </lineage>
</organism>
<protein>
    <submittedName>
        <fullName evidence="1">Conserved domain protein</fullName>
    </submittedName>
</protein>
<proteinExistence type="predicted"/>
<dbReference type="SUPFAM" id="SSF53448">
    <property type="entry name" value="Nucleotide-diphospho-sugar transferases"/>
    <property type="match status" value="1"/>
</dbReference>
<dbReference type="InterPro" id="IPR029044">
    <property type="entry name" value="Nucleotide-diphossugar_trans"/>
</dbReference>
<sequence length="89" mass="10647">MLAINRRALRYILPFPPKIAMHDIWIGLCCEIFGKVYFLDENLILYRRHGANLSAASETSVLPYTYRITYRMIVLKELMKRYAKIKFRF</sequence>
<evidence type="ECO:0000313" key="1">
    <source>
        <dbReference type="EMBL" id="EGF56174.1"/>
    </source>
</evidence>
<keyword evidence="2" id="KW-1185">Reference proteome</keyword>
<gene>
    <name evidence="1" type="ORF">HMPREF9446_02375</name>
</gene>